<protein>
    <recommendedName>
        <fullName evidence="11">DNA polymerase III subunit gamma/tau</fullName>
        <ecNumber evidence="11">2.7.7.7</ecNumber>
    </recommendedName>
</protein>
<dbReference type="CDD" id="cd00009">
    <property type="entry name" value="AAA"/>
    <property type="match status" value="1"/>
</dbReference>
<evidence type="ECO:0000256" key="7">
    <source>
        <dbReference type="ARBA" id="ARBA00022833"/>
    </source>
</evidence>
<dbReference type="SUPFAM" id="SSF52540">
    <property type="entry name" value="P-loop containing nucleoside triphosphate hydrolases"/>
    <property type="match status" value="1"/>
</dbReference>
<dbReference type="Pfam" id="PF22608">
    <property type="entry name" value="DNAX_ATPase_lid"/>
    <property type="match status" value="1"/>
</dbReference>
<comment type="subunit">
    <text evidence="11">DNA polymerase III contains a core (composed of alpha, epsilon and theta chains) that associates with a tau subunit. This core dimerizes to form the POLIII' complex. PolIII' associates with the gamma complex (composed of gamma, delta, delta', psi and chi chains) and with the beta chain to form the complete DNA polymerase III complex.</text>
</comment>
<keyword evidence="3 11" id="KW-0548">Nucleotidyltransferase</keyword>
<sequence length="358" mass="39392">MQVLYRKYRPRAFEEIEGQEHIVRTLQGALASENVGHAYLFCGPRGTGKTTMARLLAKSLNCGKYQKRAEGQLQNIPCNSCHSCSEINEGRSLDLIEIDAASNRGIDEIRNLKDSARVAAAGGGRKIFIVDECHMLTKEANNALLKLLEEPPQHVFFVLATTEPYKIPDTILSRVQRLDFKKISPEQIKNKLTGIAKKEKININEPALVQLANSASGSLRDAESAFSKVIAYAGQGKAINLETVTEILGIVPLQVHDALINLILSKNAQEAISQINDLHEAGIDLNNFLKQFIRHLRAKLIGMIGEKSYVVVASATPGQATPDVLINMLNVFMRAANEIKLSPVPQLPIELAILELTK</sequence>
<dbReference type="EC" id="2.7.7.7" evidence="11"/>
<evidence type="ECO:0000256" key="6">
    <source>
        <dbReference type="ARBA" id="ARBA00022741"/>
    </source>
</evidence>
<dbReference type="NCBIfam" id="TIGR02397">
    <property type="entry name" value="dnaX_nterm"/>
    <property type="match status" value="1"/>
</dbReference>
<dbReference type="SMART" id="SM00382">
    <property type="entry name" value="AAA"/>
    <property type="match status" value="1"/>
</dbReference>
<dbReference type="InterPro" id="IPR050238">
    <property type="entry name" value="DNA_Rep/Repair_Clamp_Loader"/>
</dbReference>
<reference evidence="13 14" key="1">
    <citation type="journal article" date="2016" name="Nat. Commun.">
        <title>Thousands of microbial genomes shed light on interconnected biogeochemical processes in an aquifer system.</title>
        <authorList>
            <person name="Anantharaman K."/>
            <person name="Brown C.T."/>
            <person name="Hug L.A."/>
            <person name="Sharon I."/>
            <person name="Castelle C.J."/>
            <person name="Probst A.J."/>
            <person name="Thomas B.C."/>
            <person name="Singh A."/>
            <person name="Wilkins M.J."/>
            <person name="Karaoz U."/>
            <person name="Brodie E.L."/>
            <person name="Williams K.H."/>
            <person name="Hubbard S.S."/>
            <person name="Banfield J.F."/>
        </authorList>
    </citation>
    <scope>NUCLEOTIDE SEQUENCE [LARGE SCALE GENOMIC DNA]</scope>
</reference>
<dbReference type="PANTHER" id="PTHR11669:SF0">
    <property type="entry name" value="PROTEIN STICHEL-LIKE 2"/>
    <property type="match status" value="1"/>
</dbReference>
<dbReference type="Pfam" id="PF13177">
    <property type="entry name" value="DNA_pol3_delta2"/>
    <property type="match status" value="1"/>
</dbReference>
<keyword evidence="6 11" id="KW-0547">Nucleotide-binding</keyword>
<dbReference type="InterPro" id="IPR027417">
    <property type="entry name" value="P-loop_NTPase"/>
</dbReference>
<evidence type="ECO:0000256" key="9">
    <source>
        <dbReference type="ARBA" id="ARBA00022932"/>
    </source>
</evidence>
<dbReference type="InterPro" id="IPR008921">
    <property type="entry name" value="DNA_pol3_clamp-load_cplx_C"/>
</dbReference>
<dbReference type="GO" id="GO:0009360">
    <property type="term" value="C:DNA polymerase III complex"/>
    <property type="evidence" value="ECO:0007669"/>
    <property type="project" value="InterPro"/>
</dbReference>
<comment type="function">
    <text evidence="11">DNA polymerase III is a complex, multichain enzyme responsible for most of the replicative synthesis in bacteria. This DNA polymerase also exhibits 3' to 5' exonuclease activity.</text>
</comment>
<dbReference type="Proteomes" id="UP000177507">
    <property type="component" value="Unassembled WGS sequence"/>
</dbReference>
<dbReference type="GO" id="GO:0006261">
    <property type="term" value="P:DNA-templated DNA replication"/>
    <property type="evidence" value="ECO:0007669"/>
    <property type="project" value="TreeGrafter"/>
</dbReference>
<dbReference type="EMBL" id="MGJI01000004">
    <property type="protein sequence ID" value="OGN05726.1"/>
    <property type="molecule type" value="Genomic_DNA"/>
</dbReference>
<evidence type="ECO:0000256" key="10">
    <source>
        <dbReference type="ARBA" id="ARBA00049244"/>
    </source>
</evidence>
<organism evidence="13 14">
    <name type="scientific">Candidatus Yanofskybacteria bacterium RIFCSPHIGHO2_01_FULL_44_17</name>
    <dbReference type="NCBI Taxonomy" id="1802668"/>
    <lineage>
        <taxon>Bacteria</taxon>
        <taxon>Candidatus Yanofskyibacteriota</taxon>
    </lineage>
</organism>
<comment type="similarity">
    <text evidence="1 11">Belongs to the DnaX/STICHEL family.</text>
</comment>
<evidence type="ECO:0000256" key="1">
    <source>
        <dbReference type="ARBA" id="ARBA00006360"/>
    </source>
</evidence>
<dbReference type="GO" id="GO:0046872">
    <property type="term" value="F:metal ion binding"/>
    <property type="evidence" value="ECO:0007669"/>
    <property type="project" value="UniProtKB-KW"/>
</dbReference>
<dbReference type="Pfam" id="PF12169">
    <property type="entry name" value="DNA_pol3_gamma3"/>
    <property type="match status" value="1"/>
</dbReference>
<dbReference type="GO" id="GO:0003887">
    <property type="term" value="F:DNA-directed DNA polymerase activity"/>
    <property type="evidence" value="ECO:0007669"/>
    <property type="project" value="UniProtKB-KW"/>
</dbReference>
<dbReference type="PANTHER" id="PTHR11669">
    <property type="entry name" value="REPLICATION FACTOR C / DNA POLYMERASE III GAMMA-TAU SUBUNIT"/>
    <property type="match status" value="1"/>
</dbReference>
<keyword evidence="2 11" id="KW-0808">Transferase</keyword>
<dbReference type="GO" id="GO:0003677">
    <property type="term" value="F:DNA binding"/>
    <property type="evidence" value="ECO:0007669"/>
    <property type="project" value="InterPro"/>
</dbReference>
<dbReference type="GO" id="GO:0005524">
    <property type="term" value="F:ATP binding"/>
    <property type="evidence" value="ECO:0007669"/>
    <property type="project" value="UniProtKB-KW"/>
</dbReference>
<dbReference type="Gene3D" id="1.10.8.60">
    <property type="match status" value="1"/>
</dbReference>
<dbReference type="STRING" id="1802668.A2831_03595"/>
<evidence type="ECO:0000256" key="3">
    <source>
        <dbReference type="ARBA" id="ARBA00022695"/>
    </source>
</evidence>
<dbReference type="InterPro" id="IPR012763">
    <property type="entry name" value="DNA_pol_III_sug/sutau_N"/>
</dbReference>
<keyword evidence="7" id="KW-0862">Zinc</keyword>
<dbReference type="SUPFAM" id="SSF48019">
    <property type="entry name" value="post-AAA+ oligomerization domain-like"/>
    <property type="match status" value="1"/>
</dbReference>
<accession>A0A1F8F0C6</accession>
<dbReference type="InterPro" id="IPR045085">
    <property type="entry name" value="HLD_clamp_pol_III_gamma_tau"/>
</dbReference>
<gene>
    <name evidence="11" type="primary">dnaX</name>
    <name evidence="13" type="ORF">A2831_03595</name>
</gene>
<evidence type="ECO:0000313" key="13">
    <source>
        <dbReference type="EMBL" id="OGN05726.1"/>
    </source>
</evidence>
<feature type="domain" description="AAA+ ATPase" evidence="12">
    <location>
        <begin position="35"/>
        <end position="184"/>
    </location>
</feature>
<evidence type="ECO:0000256" key="5">
    <source>
        <dbReference type="ARBA" id="ARBA00022723"/>
    </source>
</evidence>
<dbReference type="Gene3D" id="1.20.272.10">
    <property type="match status" value="1"/>
</dbReference>
<comment type="caution">
    <text evidence="13">The sequence shown here is derived from an EMBL/GenBank/DDBJ whole genome shotgun (WGS) entry which is preliminary data.</text>
</comment>
<keyword evidence="5" id="KW-0479">Metal-binding</keyword>
<evidence type="ECO:0000313" key="14">
    <source>
        <dbReference type="Proteomes" id="UP000177507"/>
    </source>
</evidence>
<keyword evidence="9 11" id="KW-0239">DNA-directed DNA polymerase</keyword>
<dbReference type="CDD" id="cd18137">
    <property type="entry name" value="HLD_clamp_pol_III_gamma_tau"/>
    <property type="match status" value="1"/>
</dbReference>
<dbReference type="FunFam" id="3.40.50.300:FF:000014">
    <property type="entry name" value="DNA polymerase III subunit gamma/tau"/>
    <property type="match status" value="1"/>
</dbReference>
<dbReference type="InterPro" id="IPR003593">
    <property type="entry name" value="AAA+_ATPase"/>
</dbReference>
<name>A0A1F8F0C6_9BACT</name>
<dbReference type="AlphaFoldDB" id="A0A1F8F0C6"/>
<evidence type="ECO:0000256" key="11">
    <source>
        <dbReference type="RuleBase" id="RU364063"/>
    </source>
</evidence>
<comment type="catalytic activity">
    <reaction evidence="10 11">
        <text>DNA(n) + a 2'-deoxyribonucleoside 5'-triphosphate = DNA(n+1) + diphosphate</text>
        <dbReference type="Rhea" id="RHEA:22508"/>
        <dbReference type="Rhea" id="RHEA-COMP:17339"/>
        <dbReference type="Rhea" id="RHEA-COMP:17340"/>
        <dbReference type="ChEBI" id="CHEBI:33019"/>
        <dbReference type="ChEBI" id="CHEBI:61560"/>
        <dbReference type="ChEBI" id="CHEBI:173112"/>
        <dbReference type="EC" id="2.7.7.7"/>
    </reaction>
</comment>
<evidence type="ECO:0000259" key="12">
    <source>
        <dbReference type="SMART" id="SM00382"/>
    </source>
</evidence>
<evidence type="ECO:0000256" key="2">
    <source>
        <dbReference type="ARBA" id="ARBA00022679"/>
    </source>
</evidence>
<dbReference type="Gene3D" id="3.40.50.300">
    <property type="entry name" value="P-loop containing nucleotide triphosphate hydrolases"/>
    <property type="match status" value="1"/>
</dbReference>
<keyword evidence="8 11" id="KW-0067">ATP-binding</keyword>
<evidence type="ECO:0000256" key="4">
    <source>
        <dbReference type="ARBA" id="ARBA00022705"/>
    </source>
</evidence>
<proteinExistence type="inferred from homology"/>
<keyword evidence="4 11" id="KW-0235">DNA replication</keyword>
<dbReference type="InterPro" id="IPR022754">
    <property type="entry name" value="DNA_pol_III_gamma-3"/>
</dbReference>
<evidence type="ECO:0000256" key="8">
    <source>
        <dbReference type="ARBA" id="ARBA00022840"/>
    </source>
</evidence>